<dbReference type="GO" id="GO:0006511">
    <property type="term" value="P:ubiquitin-dependent protein catabolic process"/>
    <property type="evidence" value="ECO:0007669"/>
    <property type="project" value="TreeGrafter"/>
</dbReference>
<reference evidence="4" key="2">
    <citation type="submission" date="2021-01" db="EMBL/GenBank/DDBJ databases">
        <authorList>
            <person name="Schikora-Tamarit M.A."/>
        </authorList>
    </citation>
    <scope>NUCLEOTIDE SEQUENCE</scope>
    <source>
        <strain evidence="4">CBS6341</strain>
    </source>
</reference>
<feature type="domain" description="RING-type" evidence="3">
    <location>
        <begin position="165"/>
        <end position="207"/>
    </location>
</feature>
<evidence type="ECO:0000256" key="1">
    <source>
        <dbReference type="PROSITE-ProRule" id="PRU00175"/>
    </source>
</evidence>
<comment type="caution">
    <text evidence="4">The sequence shown here is derived from an EMBL/GenBank/DDBJ whole genome shotgun (WGS) entry which is preliminary data.</text>
</comment>
<keyword evidence="1" id="KW-0862">Zinc</keyword>
<accession>A0A9P8PRW6</accession>
<dbReference type="AlphaFoldDB" id="A0A9P8PRW6"/>
<organism evidence="4 5">
    <name type="scientific">Wickerhamomyces mucosus</name>
    <dbReference type="NCBI Taxonomy" id="1378264"/>
    <lineage>
        <taxon>Eukaryota</taxon>
        <taxon>Fungi</taxon>
        <taxon>Dikarya</taxon>
        <taxon>Ascomycota</taxon>
        <taxon>Saccharomycotina</taxon>
        <taxon>Saccharomycetes</taxon>
        <taxon>Phaffomycetales</taxon>
        <taxon>Wickerhamomycetaceae</taxon>
        <taxon>Wickerhamomyces</taxon>
    </lineage>
</organism>
<evidence type="ECO:0000256" key="2">
    <source>
        <dbReference type="SAM" id="MobiDB-lite"/>
    </source>
</evidence>
<feature type="region of interest" description="Disordered" evidence="2">
    <location>
        <begin position="217"/>
        <end position="242"/>
    </location>
</feature>
<dbReference type="InterPro" id="IPR051826">
    <property type="entry name" value="E3_ubiquitin-ligase_domain"/>
</dbReference>
<reference evidence="4" key="1">
    <citation type="journal article" date="2021" name="Open Biol.">
        <title>Shared evolutionary footprints suggest mitochondrial oxidative damage underlies multiple complex I losses in fungi.</title>
        <authorList>
            <person name="Schikora-Tamarit M.A."/>
            <person name="Marcet-Houben M."/>
            <person name="Nosek J."/>
            <person name="Gabaldon T."/>
        </authorList>
    </citation>
    <scope>NUCLEOTIDE SEQUENCE</scope>
    <source>
        <strain evidence="4">CBS6341</strain>
    </source>
</reference>
<dbReference type="SUPFAM" id="SSF57850">
    <property type="entry name" value="RING/U-box"/>
    <property type="match status" value="1"/>
</dbReference>
<protein>
    <recommendedName>
        <fullName evidence="3">RING-type domain-containing protein</fullName>
    </recommendedName>
</protein>
<feature type="compositionally biased region" description="Basic and acidic residues" evidence="2">
    <location>
        <begin position="334"/>
        <end position="351"/>
    </location>
</feature>
<dbReference type="GO" id="GO:0061630">
    <property type="term" value="F:ubiquitin protein ligase activity"/>
    <property type="evidence" value="ECO:0007669"/>
    <property type="project" value="TreeGrafter"/>
</dbReference>
<gene>
    <name evidence="4" type="ORF">WICMUC_001773</name>
</gene>
<dbReference type="Gene3D" id="3.30.40.10">
    <property type="entry name" value="Zinc/RING finger domain, C3HC4 (zinc finger)"/>
    <property type="match status" value="1"/>
</dbReference>
<dbReference type="GO" id="GO:0008270">
    <property type="term" value="F:zinc ion binding"/>
    <property type="evidence" value="ECO:0007669"/>
    <property type="project" value="UniProtKB-KW"/>
</dbReference>
<dbReference type="SMART" id="SM00184">
    <property type="entry name" value="RING"/>
    <property type="match status" value="1"/>
</dbReference>
<dbReference type="GO" id="GO:0005737">
    <property type="term" value="C:cytoplasm"/>
    <property type="evidence" value="ECO:0007669"/>
    <property type="project" value="TreeGrafter"/>
</dbReference>
<evidence type="ECO:0000313" key="5">
    <source>
        <dbReference type="Proteomes" id="UP000769528"/>
    </source>
</evidence>
<dbReference type="InterPro" id="IPR013083">
    <property type="entry name" value="Znf_RING/FYVE/PHD"/>
</dbReference>
<keyword evidence="5" id="KW-1185">Reference proteome</keyword>
<keyword evidence="1" id="KW-0863">Zinc-finger</keyword>
<dbReference type="PANTHER" id="PTHR22765:SF416">
    <property type="entry name" value="E3 UBIQUITIN-PROTEIN LIGASE GODZILLA"/>
    <property type="match status" value="1"/>
</dbReference>
<evidence type="ECO:0000313" key="4">
    <source>
        <dbReference type="EMBL" id="KAH3677192.1"/>
    </source>
</evidence>
<dbReference type="OrthoDB" id="8062037at2759"/>
<dbReference type="EMBL" id="JAEUBF010000544">
    <property type="protein sequence ID" value="KAH3677192.1"/>
    <property type="molecule type" value="Genomic_DNA"/>
</dbReference>
<proteinExistence type="predicted"/>
<keyword evidence="1" id="KW-0479">Metal-binding</keyword>
<feature type="compositionally biased region" description="Low complexity" evidence="2">
    <location>
        <begin position="315"/>
        <end position="333"/>
    </location>
</feature>
<name>A0A9P8PRW6_9ASCO</name>
<feature type="region of interest" description="Disordered" evidence="2">
    <location>
        <begin position="308"/>
        <end position="351"/>
    </location>
</feature>
<dbReference type="Pfam" id="PF13639">
    <property type="entry name" value="zf-RING_2"/>
    <property type="match status" value="1"/>
</dbReference>
<dbReference type="InterPro" id="IPR001841">
    <property type="entry name" value="Znf_RING"/>
</dbReference>
<dbReference type="PROSITE" id="PS50089">
    <property type="entry name" value="ZF_RING_2"/>
    <property type="match status" value="1"/>
</dbReference>
<evidence type="ECO:0000259" key="3">
    <source>
        <dbReference type="PROSITE" id="PS50089"/>
    </source>
</evidence>
<feature type="compositionally biased region" description="Low complexity" evidence="2">
    <location>
        <begin position="226"/>
        <end position="242"/>
    </location>
</feature>
<sequence length="351" mass="41363">MTARITATHNNVVLVSSEFPMQTLNAYTSDYHAIRARQRRRRRRRYLKKRRLTEEEVNHLFPKRTYQNWLNGGAEEDAQNRDIGLVLKEENDEELHQQEQEQEQQHSQEVENEEGHEHNVSETNNDSTEVGDEIDTHEHEHNHHHVELDLGSPFHEEIHFDSGSCAICIEVFENDDIVRGLICGHVFHQECLDPWLIKRKACCPMCKRDYYMKNTGDQTQSDNEENNNNNNNNDNNDLDSLNQFPDLEYTTITERVAEILRTNPEYEAIAKEKIKKYMNFRWRVFWVVMGISKEDLLNSAIVDEDHRARTRTTEESSNNQPTNENNNQQQQQQHTDHVTEPEADERARAMV</sequence>
<dbReference type="Proteomes" id="UP000769528">
    <property type="component" value="Unassembled WGS sequence"/>
</dbReference>
<dbReference type="PANTHER" id="PTHR22765">
    <property type="entry name" value="RING FINGER AND PROTEASE ASSOCIATED DOMAIN-CONTAINING"/>
    <property type="match status" value="1"/>
</dbReference>
<feature type="region of interest" description="Disordered" evidence="2">
    <location>
        <begin position="92"/>
        <end position="131"/>
    </location>
</feature>
<dbReference type="CDD" id="cd16473">
    <property type="entry name" value="RING-H2_RNF103"/>
    <property type="match status" value="1"/>
</dbReference>
<feature type="compositionally biased region" description="Basic and acidic residues" evidence="2">
    <location>
        <begin position="94"/>
        <end position="120"/>
    </location>
</feature>